<dbReference type="Proteomes" id="UP000321192">
    <property type="component" value="Unassembled WGS sequence"/>
</dbReference>
<reference evidence="3 4" key="1">
    <citation type="submission" date="2018-09" db="EMBL/GenBank/DDBJ databases">
        <title>Metagenome Assembled Genomes from an Advanced Water Purification Facility.</title>
        <authorList>
            <person name="Stamps B.W."/>
            <person name="Spear J.R."/>
        </authorList>
    </citation>
    <scope>NUCLEOTIDE SEQUENCE [LARGE SCALE GENOMIC DNA]</scope>
    <source>
        <strain evidence="3">Bin_27_1</strain>
    </source>
</reference>
<name>A0A5C7SKN2_THASP</name>
<dbReference type="Pfam" id="PF07283">
    <property type="entry name" value="TrbH"/>
    <property type="match status" value="1"/>
</dbReference>
<dbReference type="InterPro" id="IPR010837">
    <property type="entry name" value="Conjugal_tfr_TrbH"/>
</dbReference>
<feature type="chain" id="PRO_5022870490" evidence="2">
    <location>
        <begin position="21"/>
        <end position="177"/>
    </location>
</feature>
<evidence type="ECO:0000313" key="3">
    <source>
        <dbReference type="EMBL" id="TXH83455.1"/>
    </source>
</evidence>
<evidence type="ECO:0000256" key="1">
    <source>
        <dbReference type="SAM" id="MobiDB-lite"/>
    </source>
</evidence>
<sequence>MRRLPVLTLALAMFALGGCATTEPYGNFVASSTAVDQTPLAREVVPQLASLWPPARTRLVLQHATNDAFGAALIGHLRSAGYAVVEYDSARGVGDDSNAPEQAGVASDGAEGARGPMEARSEGMSTPAVLPLRYVLDHDAGTDLYRLTLWMGTQSLTRAYQMQNGSLAAAGYWVRKE</sequence>
<dbReference type="AlphaFoldDB" id="A0A5C7SKN2"/>
<evidence type="ECO:0000313" key="4">
    <source>
        <dbReference type="Proteomes" id="UP000321192"/>
    </source>
</evidence>
<feature type="region of interest" description="Disordered" evidence="1">
    <location>
        <begin position="93"/>
        <end position="122"/>
    </location>
</feature>
<feature type="signal peptide" evidence="2">
    <location>
        <begin position="1"/>
        <end position="20"/>
    </location>
</feature>
<organism evidence="3 4">
    <name type="scientific">Thauera aminoaromatica</name>
    <dbReference type="NCBI Taxonomy" id="164330"/>
    <lineage>
        <taxon>Bacteria</taxon>
        <taxon>Pseudomonadati</taxon>
        <taxon>Pseudomonadota</taxon>
        <taxon>Betaproteobacteria</taxon>
        <taxon>Rhodocyclales</taxon>
        <taxon>Zoogloeaceae</taxon>
        <taxon>Thauera</taxon>
    </lineage>
</organism>
<protein>
    <submittedName>
        <fullName evidence="3">Conjugal transfer protein TrbH</fullName>
    </submittedName>
</protein>
<accession>A0A5C7SKN2</accession>
<proteinExistence type="predicted"/>
<evidence type="ECO:0000256" key="2">
    <source>
        <dbReference type="SAM" id="SignalP"/>
    </source>
</evidence>
<comment type="caution">
    <text evidence="3">The sequence shown here is derived from an EMBL/GenBank/DDBJ whole genome shotgun (WGS) entry which is preliminary data.</text>
</comment>
<gene>
    <name evidence="3" type="ORF">E6Q80_13530</name>
</gene>
<dbReference type="PROSITE" id="PS51257">
    <property type="entry name" value="PROKAR_LIPOPROTEIN"/>
    <property type="match status" value="1"/>
</dbReference>
<dbReference type="EMBL" id="SSFD01000211">
    <property type="protein sequence ID" value="TXH83455.1"/>
    <property type="molecule type" value="Genomic_DNA"/>
</dbReference>
<keyword evidence="2" id="KW-0732">Signal</keyword>